<dbReference type="EMBL" id="CM000882">
    <property type="protein sequence ID" value="PNT67298.1"/>
    <property type="molecule type" value="Genomic_DNA"/>
</dbReference>
<feature type="compositionally biased region" description="Basic residues" evidence="1">
    <location>
        <begin position="128"/>
        <end position="149"/>
    </location>
</feature>
<dbReference type="InParanoid" id="A0A2K2CZ42"/>
<feature type="compositionally biased region" description="Basic and acidic residues" evidence="1">
    <location>
        <begin position="110"/>
        <end position="127"/>
    </location>
</feature>
<protein>
    <submittedName>
        <fullName evidence="2 3">Uncharacterized protein</fullName>
    </submittedName>
</protein>
<proteinExistence type="predicted"/>
<evidence type="ECO:0000256" key="1">
    <source>
        <dbReference type="SAM" id="MobiDB-lite"/>
    </source>
</evidence>
<evidence type="ECO:0000313" key="4">
    <source>
        <dbReference type="Proteomes" id="UP000008810"/>
    </source>
</evidence>
<name>A0A2K2CZ42_BRADI</name>
<gene>
    <name evidence="2" type="ORF">BRADI_3g23633v3</name>
</gene>
<reference evidence="3" key="3">
    <citation type="submission" date="2018-08" db="UniProtKB">
        <authorList>
            <consortium name="EnsemblPlants"/>
        </authorList>
    </citation>
    <scope>IDENTIFICATION</scope>
    <source>
        <strain evidence="3">cv. Bd21</strain>
    </source>
</reference>
<evidence type="ECO:0000313" key="3">
    <source>
        <dbReference type="EnsemblPlants" id="PNT67298"/>
    </source>
</evidence>
<dbReference type="Gramene" id="PNT67298">
    <property type="protein sequence ID" value="PNT67298"/>
    <property type="gene ID" value="BRADI_3g23633v3"/>
</dbReference>
<sequence>WAREDGPGGGSAGLGRAGLARAFGLEAEEAGGERCRRAARSGGGGAVGSICTAWRSCGVRRRRLGLQAAVRRSWVSRGRPGRGGRAGEARACAGETRRRAGGRARRRARERLEERAAPGKREAERRGTRGRARWRRSRSWLRGRRRTGKKAAAAAGGRRKERKEKRTRELAFIGKS</sequence>
<feature type="compositionally biased region" description="Basic residues" evidence="1">
    <location>
        <begin position="99"/>
        <end position="109"/>
    </location>
</feature>
<dbReference type="Proteomes" id="UP000008810">
    <property type="component" value="Chromosome 3"/>
</dbReference>
<reference evidence="2" key="2">
    <citation type="submission" date="2017-06" db="EMBL/GenBank/DDBJ databases">
        <title>WGS assembly of Brachypodium distachyon.</title>
        <authorList>
            <consortium name="The International Brachypodium Initiative"/>
            <person name="Lucas S."/>
            <person name="Harmon-Smith M."/>
            <person name="Lail K."/>
            <person name="Tice H."/>
            <person name="Grimwood J."/>
            <person name="Bruce D."/>
            <person name="Barry K."/>
            <person name="Shu S."/>
            <person name="Lindquist E."/>
            <person name="Wang M."/>
            <person name="Pitluck S."/>
            <person name="Vogel J.P."/>
            <person name="Garvin D.F."/>
            <person name="Mockler T.C."/>
            <person name="Schmutz J."/>
            <person name="Rokhsar D."/>
            <person name="Bevan M.W."/>
        </authorList>
    </citation>
    <scope>NUCLEOTIDE SEQUENCE</scope>
    <source>
        <strain evidence="2">Bd21</strain>
    </source>
</reference>
<accession>A0A2K2CZ42</accession>
<dbReference type="EnsemblPlants" id="PNT67298">
    <property type="protein sequence ID" value="PNT67298"/>
    <property type="gene ID" value="BRADI_3g23633v3"/>
</dbReference>
<evidence type="ECO:0000313" key="2">
    <source>
        <dbReference type="EMBL" id="PNT67298.1"/>
    </source>
</evidence>
<organism evidence="2">
    <name type="scientific">Brachypodium distachyon</name>
    <name type="common">Purple false brome</name>
    <name type="synonym">Trachynia distachya</name>
    <dbReference type="NCBI Taxonomy" id="15368"/>
    <lineage>
        <taxon>Eukaryota</taxon>
        <taxon>Viridiplantae</taxon>
        <taxon>Streptophyta</taxon>
        <taxon>Embryophyta</taxon>
        <taxon>Tracheophyta</taxon>
        <taxon>Spermatophyta</taxon>
        <taxon>Magnoliopsida</taxon>
        <taxon>Liliopsida</taxon>
        <taxon>Poales</taxon>
        <taxon>Poaceae</taxon>
        <taxon>BOP clade</taxon>
        <taxon>Pooideae</taxon>
        <taxon>Stipodae</taxon>
        <taxon>Brachypodieae</taxon>
        <taxon>Brachypodium</taxon>
    </lineage>
</organism>
<feature type="non-terminal residue" evidence="2">
    <location>
        <position position="1"/>
    </location>
</feature>
<keyword evidence="4" id="KW-1185">Reference proteome</keyword>
<feature type="region of interest" description="Disordered" evidence="1">
    <location>
        <begin position="76"/>
        <end position="176"/>
    </location>
</feature>
<dbReference type="AlphaFoldDB" id="A0A2K2CZ42"/>
<reference evidence="2 3" key="1">
    <citation type="journal article" date="2010" name="Nature">
        <title>Genome sequencing and analysis of the model grass Brachypodium distachyon.</title>
        <authorList>
            <consortium name="International Brachypodium Initiative"/>
        </authorList>
    </citation>
    <scope>NUCLEOTIDE SEQUENCE [LARGE SCALE GENOMIC DNA]</scope>
    <source>
        <strain evidence="2 3">Bd21</strain>
    </source>
</reference>